<dbReference type="RefSeq" id="XP_075086264.1">
    <property type="nucleotide sequence ID" value="XM_075230163.1"/>
</dbReference>
<organism evidence="1 2">
    <name type="scientific">Nicotiana tabacum</name>
    <name type="common">Common tobacco</name>
    <dbReference type="NCBI Taxonomy" id="4097"/>
    <lineage>
        <taxon>Eukaryota</taxon>
        <taxon>Viridiplantae</taxon>
        <taxon>Streptophyta</taxon>
        <taxon>Embryophyta</taxon>
        <taxon>Tracheophyta</taxon>
        <taxon>Spermatophyta</taxon>
        <taxon>Magnoliopsida</taxon>
        <taxon>eudicotyledons</taxon>
        <taxon>Gunneridae</taxon>
        <taxon>Pentapetalae</taxon>
        <taxon>asterids</taxon>
        <taxon>lamiids</taxon>
        <taxon>Solanales</taxon>
        <taxon>Solanaceae</taxon>
        <taxon>Nicotianoideae</taxon>
        <taxon>Nicotianeae</taxon>
        <taxon>Nicotiana</taxon>
    </lineage>
</organism>
<evidence type="ECO:0000313" key="1">
    <source>
        <dbReference type="Proteomes" id="UP000790787"/>
    </source>
</evidence>
<reference evidence="2" key="2">
    <citation type="submission" date="2025-08" db="UniProtKB">
        <authorList>
            <consortium name="RefSeq"/>
        </authorList>
    </citation>
    <scope>IDENTIFICATION</scope>
    <source>
        <tissue evidence="2">Leaf</tissue>
    </source>
</reference>
<protein>
    <submittedName>
        <fullName evidence="2">Uncharacterized protein LOC142168976</fullName>
    </submittedName>
</protein>
<proteinExistence type="predicted"/>
<reference evidence="1" key="1">
    <citation type="journal article" date="2014" name="Nat. Commun.">
        <title>The tobacco genome sequence and its comparison with those of tomato and potato.</title>
        <authorList>
            <person name="Sierro N."/>
            <person name="Battey J.N."/>
            <person name="Ouadi S."/>
            <person name="Bakaher N."/>
            <person name="Bovet L."/>
            <person name="Willig A."/>
            <person name="Goepfert S."/>
            <person name="Peitsch M.C."/>
            <person name="Ivanov N.V."/>
        </authorList>
    </citation>
    <scope>NUCLEOTIDE SEQUENCE [LARGE SCALE GENOMIC DNA]</scope>
</reference>
<sequence>MVKKDAKLRLIRWVLLLQEFDFKVKGQKRTENQIADHLSRLEEAGRPKENFEINDAFPDEHILALSSTFTPWYADITNFLVSDLIPGGLEAYQKKTFLRELGNTIGRNPFCSGFAPTTSFGVVFQKMRLCLQMGRGNALPKNEARSITAFLKKNIFTQFGTPRAILSDGESHFCNKAFAGVLEKYGVIHKVATPYHPQSSGQVEFSNMEIKDILAKTVNANRTDWSRKLDDALWAYRTTFKTGQRSYVGIEKVKS</sequence>
<evidence type="ECO:0000313" key="2">
    <source>
        <dbReference type="RefSeq" id="XP_075086264.1"/>
    </source>
</evidence>
<keyword evidence="1" id="KW-1185">Reference proteome</keyword>
<gene>
    <name evidence="2" type="primary">LOC142168976</name>
</gene>
<accession>A0AC58SMR5</accession>
<dbReference type="Proteomes" id="UP000790787">
    <property type="component" value="Chromosome 14"/>
</dbReference>
<name>A0AC58SMR5_TOBAC</name>